<reference evidence="1 2" key="1">
    <citation type="submission" date="2014-12" db="EMBL/GenBank/DDBJ databases">
        <title>Draft genome sequences of 29 type strains of Enterococci.</title>
        <authorList>
            <person name="Zhong Z."/>
            <person name="Sun Z."/>
            <person name="Liu W."/>
            <person name="Zhang W."/>
            <person name="Zhang H."/>
        </authorList>
    </citation>
    <scope>NUCLEOTIDE SEQUENCE [LARGE SCALE GENOMIC DNA]</scope>
    <source>
        <strain evidence="1 2">DSM 15687</strain>
    </source>
</reference>
<evidence type="ECO:0000313" key="2">
    <source>
        <dbReference type="Proteomes" id="UP000182152"/>
    </source>
</evidence>
<proteinExistence type="predicted"/>
<accession>A0A1L8W7J0</accession>
<sequence length="40" mass="4645">MYAKETSFDTYNGFPMAGVHWNHIQSDFLLSQMNIPQVLL</sequence>
<gene>
    <name evidence="1" type="ORF">RV14_GL001751</name>
</gene>
<evidence type="ECO:0000313" key="1">
    <source>
        <dbReference type="EMBL" id="OJG77027.1"/>
    </source>
</evidence>
<comment type="caution">
    <text evidence="1">The sequence shown here is derived from an EMBL/GenBank/DDBJ whole genome shotgun (WGS) entry which is preliminary data.</text>
</comment>
<name>A0A1L8W7J0_9ENTE</name>
<dbReference type="AlphaFoldDB" id="A0A1L8W7J0"/>
<protein>
    <submittedName>
        <fullName evidence="1">Uncharacterized protein</fullName>
    </submittedName>
</protein>
<keyword evidence="2" id="KW-1185">Reference proteome</keyword>
<organism evidence="1 2">
    <name type="scientific">Enterococcus ratti</name>
    <dbReference type="NCBI Taxonomy" id="150033"/>
    <lineage>
        <taxon>Bacteria</taxon>
        <taxon>Bacillati</taxon>
        <taxon>Bacillota</taxon>
        <taxon>Bacilli</taxon>
        <taxon>Lactobacillales</taxon>
        <taxon>Enterococcaceae</taxon>
        <taxon>Enterococcus</taxon>
    </lineage>
</organism>
<dbReference type="EMBL" id="JXLB01000041">
    <property type="protein sequence ID" value="OJG77027.1"/>
    <property type="molecule type" value="Genomic_DNA"/>
</dbReference>
<dbReference type="Proteomes" id="UP000182152">
    <property type="component" value="Unassembled WGS sequence"/>
</dbReference>